<dbReference type="Gene3D" id="1.10.150.390">
    <property type="match status" value="1"/>
</dbReference>
<feature type="compositionally biased region" description="Polar residues" evidence="14">
    <location>
        <begin position="647"/>
        <end position="669"/>
    </location>
</feature>
<feature type="region of interest" description="Disordered" evidence="14">
    <location>
        <begin position="553"/>
        <end position="714"/>
    </location>
</feature>
<keyword evidence="10" id="KW-0460">Magnesium</keyword>
<feature type="domain" description="RNA polymerase Rpb1" evidence="15">
    <location>
        <begin position="158"/>
        <end position="293"/>
    </location>
</feature>
<dbReference type="InterPro" id="IPR038593">
    <property type="entry name" value="RNA_pol_Rpb1_7_sf"/>
</dbReference>
<dbReference type="InterPro" id="IPR007081">
    <property type="entry name" value="RNA_pol_Rpb1_5"/>
</dbReference>
<dbReference type="FunFam" id="3.30.1360.140:FF:000001">
    <property type="entry name" value="DNA-directed RNA polymerase subunit"/>
    <property type="match status" value="1"/>
</dbReference>
<evidence type="ECO:0000256" key="3">
    <source>
        <dbReference type="ARBA" id="ARBA00022478"/>
    </source>
</evidence>
<accession>A0A816S7A2</accession>
<dbReference type="InterPro" id="IPR007073">
    <property type="entry name" value="RNA_pol_Rpb1_7"/>
</dbReference>
<evidence type="ECO:0000256" key="9">
    <source>
        <dbReference type="ARBA" id="ARBA00022833"/>
    </source>
</evidence>
<dbReference type="SUPFAM" id="SSF64484">
    <property type="entry name" value="beta and beta-prime subunits of DNA dependent RNA-polymerase"/>
    <property type="match status" value="1"/>
</dbReference>
<dbReference type="PANTHER" id="PTHR19376">
    <property type="entry name" value="DNA-DIRECTED RNA POLYMERASE"/>
    <property type="match status" value="1"/>
</dbReference>
<feature type="compositionally biased region" description="Low complexity" evidence="14">
    <location>
        <begin position="569"/>
        <end position="589"/>
    </location>
</feature>
<dbReference type="Pfam" id="PF04998">
    <property type="entry name" value="RNA_pol_Rpb1_5"/>
    <property type="match status" value="1"/>
</dbReference>
<proteinExistence type="predicted"/>
<evidence type="ECO:0000313" key="18">
    <source>
        <dbReference type="Proteomes" id="UP000663887"/>
    </source>
</evidence>
<evidence type="ECO:0000256" key="6">
    <source>
        <dbReference type="ARBA" id="ARBA00022695"/>
    </source>
</evidence>
<sequence>MQVTQGLQKLTQRLIIVKGDDRLSHEAQHNATMLMNILLRSSLSSRQVPEIHRLTEEAFNWLCGEIETRFQQAQVQAGEMIGALAAQSLGEPATQMTLNTFHYAGVSAKNVTLGVRRLKEIINVSKKPKTSSLTVYLTGQATNNAEQCKQVLCRLEHCTLRKVTANTTIYYDPDPQETVISEDQEWVNTYYEMLDQDIMNISQWLLRIELDRKRMADKILSMEQISEKICQGFGGCLNVIFNDDNAEKLVLRIGTVDQTKSSMTDESEDTTRMDDDTFLRCLKSSMLSDLALQGIEAISKVYMVNPKADESKKRIQTSENGEIERIADWLLETDETSLKKVLSTKDVDSCRTFTNDVVEIFDVLGIEIVRKAIEREMNHVISFDGSYVNYRHLALLCDVMTTKGHLMAITRHGINRQDVGPIMRCSFEETVDGLMEAVAHAEQDPLKGISENILLGQLAKIDTMNDMMLGPTRKEVNERNRPGIATPWINSLSTTPSHWSSTPAQMTQMIHGGFSPSTNSDTIGFSPAYSPAYPSSPGNMSLSPYANVPSLLSSLSSPPQLPSNYGLRSPNCSPNSPTYSPTSPRYTSNGIYGNKSSHYSPTSPSYSPVASPTYSTTGGKQGSTSPFYSPTSPSYSPTSSYLPKRSYSPTSPTYSVRSPSLNNQSNANEGYSPSSPRYSPPSPGYSTHGPSPKYSPQSPSYSPSSPSYTPTSPSYSICLFFINIKFDYK</sequence>
<dbReference type="Gene3D" id="3.30.1360.140">
    <property type="match status" value="1"/>
</dbReference>
<evidence type="ECO:0000259" key="16">
    <source>
        <dbReference type="Pfam" id="PF04998"/>
    </source>
</evidence>
<dbReference type="InterPro" id="IPR045867">
    <property type="entry name" value="DNA-dir_RpoC_beta_prime"/>
</dbReference>
<comment type="caution">
    <text evidence="17">The sequence shown here is derived from an EMBL/GenBank/DDBJ whole genome shotgun (WGS) entry which is preliminary data.</text>
</comment>
<evidence type="ECO:0000259" key="15">
    <source>
        <dbReference type="Pfam" id="PF04990"/>
    </source>
</evidence>
<keyword evidence="13" id="KW-0539">Nucleus</keyword>
<evidence type="ECO:0000256" key="5">
    <source>
        <dbReference type="ARBA" id="ARBA00022679"/>
    </source>
</evidence>
<dbReference type="PANTHER" id="PTHR19376:SF37">
    <property type="entry name" value="DNA-DIRECTED RNA POLYMERASE II SUBUNIT RPB1"/>
    <property type="match status" value="1"/>
</dbReference>
<protein>
    <recommendedName>
        <fullName evidence="2">DNA-directed RNA polymerase</fullName>
        <ecNumber evidence="2">2.7.7.6</ecNumber>
    </recommendedName>
</protein>
<evidence type="ECO:0000256" key="4">
    <source>
        <dbReference type="ARBA" id="ARBA00022553"/>
    </source>
</evidence>
<keyword evidence="4" id="KW-0597">Phosphoprotein</keyword>
<evidence type="ECO:0000256" key="8">
    <source>
        <dbReference type="ARBA" id="ARBA00022737"/>
    </source>
</evidence>
<evidence type="ECO:0000256" key="10">
    <source>
        <dbReference type="ARBA" id="ARBA00022842"/>
    </source>
</evidence>
<evidence type="ECO:0000313" key="17">
    <source>
        <dbReference type="EMBL" id="CAF2084386.1"/>
    </source>
</evidence>
<dbReference type="FunFam" id="1.10.150.390:FF:000001">
    <property type="entry name" value="DNA-directed RNA polymerase subunit"/>
    <property type="match status" value="1"/>
</dbReference>
<keyword evidence="3" id="KW-0240">DNA-directed RNA polymerase</keyword>
<dbReference type="AlphaFoldDB" id="A0A816S7A2"/>
<gene>
    <name evidence="17" type="ORF">XDN619_LOCUS15400</name>
</gene>
<evidence type="ECO:0000256" key="1">
    <source>
        <dbReference type="ARBA" id="ARBA00004123"/>
    </source>
</evidence>
<dbReference type="Proteomes" id="UP000663887">
    <property type="component" value="Unassembled WGS sequence"/>
</dbReference>
<keyword evidence="5" id="KW-0808">Transferase</keyword>
<dbReference type="InterPro" id="IPR000684">
    <property type="entry name" value="RNA_pol_II_repeat_euk"/>
</dbReference>
<keyword evidence="6" id="KW-0548">Nucleotidyltransferase</keyword>
<dbReference type="GO" id="GO:0006366">
    <property type="term" value="P:transcription by RNA polymerase II"/>
    <property type="evidence" value="ECO:0007669"/>
    <property type="project" value="InterPro"/>
</dbReference>
<keyword evidence="12" id="KW-0804">Transcription</keyword>
<evidence type="ECO:0000256" key="12">
    <source>
        <dbReference type="ARBA" id="ARBA00023163"/>
    </source>
</evidence>
<dbReference type="Pfam" id="PF04990">
    <property type="entry name" value="RNA_pol_Rpb1_7"/>
    <property type="match status" value="1"/>
</dbReference>
<evidence type="ECO:0000256" key="13">
    <source>
        <dbReference type="ARBA" id="ARBA00023242"/>
    </source>
</evidence>
<feature type="domain" description="RNA polymerase Rpb1" evidence="16">
    <location>
        <begin position="62"/>
        <end position="419"/>
    </location>
</feature>
<evidence type="ECO:0000256" key="11">
    <source>
        <dbReference type="ARBA" id="ARBA00023125"/>
    </source>
</evidence>
<evidence type="ECO:0000256" key="7">
    <source>
        <dbReference type="ARBA" id="ARBA00022723"/>
    </source>
</evidence>
<comment type="subcellular location">
    <subcellularLocation>
        <location evidence="1">Nucleus</location>
    </subcellularLocation>
</comment>
<organism evidence="17 18">
    <name type="scientific">Rotaria magnacalcarata</name>
    <dbReference type="NCBI Taxonomy" id="392030"/>
    <lineage>
        <taxon>Eukaryota</taxon>
        <taxon>Metazoa</taxon>
        <taxon>Spiralia</taxon>
        <taxon>Gnathifera</taxon>
        <taxon>Rotifera</taxon>
        <taxon>Eurotatoria</taxon>
        <taxon>Bdelloidea</taxon>
        <taxon>Philodinida</taxon>
        <taxon>Philodinidae</taxon>
        <taxon>Rotaria</taxon>
    </lineage>
</organism>
<reference evidence="17" key="1">
    <citation type="submission" date="2021-02" db="EMBL/GenBank/DDBJ databases">
        <authorList>
            <person name="Nowell W R."/>
        </authorList>
    </citation>
    <scope>NUCLEOTIDE SEQUENCE</scope>
</reference>
<evidence type="ECO:0000256" key="2">
    <source>
        <dbReference type="ARBA" id="ARBA00012418"/>
    </source>
</evidence>
<keyword evidence="9" id="KW-0862">Zinc</keyword>
<name>A0A816S7A2_9BILA</name>
<dbReference type="GO" id="GO:0046872">
    <property type="term" value="F:metal ion binding"/>
    <property type="evidence" value="ECO:0007669"/>
    <property type="project" value="UniProtKB-KW"/>
</dbReference>
<feature type="compositionally biased region" description="Low complexity" evidence="14">
    <location>
        <begin position="684"/>
        <end position="714"/>
    </location>
</feature>
<dbReference type="EMBL" id="CAJNRG010006271">
    <property type="protein sequence ID" value="CAF2084386.1"/>
    <property type="molecule type" value="Genomic_DNA"/>
</dbReference>
<dbReference type="CDD" id="cd02584">
    <property type="entry name" value="RNAP_II_Rpb1_C"/>
    <property type="match status" value="1"/>
</dbReference>
<evidence type="ECO:0000256" key="14">
    <source>
        <dbReference type="SAM" id="MobiDB-lite"/>
    </source>
</evidence>
<dbReference type="GO" id="GO:0003899">
    <property type="term" value="F:DNA-directed RNA polymerase activity"/>
    <property type="evidence" value="ECO:0007669"/>
    <property type="project" value="UniProtKB-EC"/>
</dbReference>
<keyword evidence="8" id="KW-0677">Repeat</keyword>
<keyword evidence="11" id="KW-0238">DNA-binding</keyword>
<dbReference type="PROSITE" id="PS00115">
    <property type="entry name" value="RNA_POL_II_REPEAT"/>
    <property type="match status" value="4"/>
</dbReference>
<dbReference type="GO" id="GO:0003677">
    <property type="term" value="F:DNA binding"/>
    <property type="evidence" value="ECO:0007669"/>
    <property type="project" value="UniProtKB-KW"/>
</dbReference>
<dbReference type="EC" id="2.7.7.6" evidence="2"/>
<feature type="compositionally biased region" description="Low complexity" evidence="14">
    <location>
        <begin position="596"/>
        <end position="641"/>
    </location>
</feature>
<dbReference type="GO" id="GO:0005665">
    <property type="term" value="C:RNA polymerase II, core complex"/>
    <property type="evidence" value="ECO:0007669"/>
    <property type="project" value="TreeGrafter"/>
</dbReference>
<keyword evidence="7" id="KW-0479">Metal-binding</keyword>